<protein>
    <submittedName>
        <fullName evidence="2">Uncharacterized protein</fullName>
    </submittedName>
</protein>
<evidence type="ECO:0000313" key="3">
    <source>
        <dbReference type="Proteomes" id="UP000000421"/>
    </source>
</evidence>
<keyword evidence="1" id="KW-0472">Membrane</keyword>
<keyword evidence="1" id="KW-0812">Transmembrane</keyword>
<sequence length="124" mass="14074">MEPFRHRVVIIVFAFLFFAAIFFVSRNPSVYRFLFNRSFSSNQVSVTGGMLIERLEVFFPGLIRELSKLNPQQQKQFIERVRCDIVTAASANGKSIEQACQLGEIVAMVLSRAISRGTVSDAYF</sequence>
<accession>A0A0K8J0W3</accession>
<dbReference type="OrthoDB" id="7923897at2"/>
<accession>A0A0H3M3S4</accession>
<dbReference type="RefSeq" id="WP_011180982.1">
    <property type="nucleotide sequence ID" value="NC_005956.1"/>
</dbReference>
<reference evidence="2 3" key="1">
    <citation type="journal article" date="2004" name="Proc. Natl. Acad. Sci. U.S.A.">
        <title>The louse-borne human pathogen Bartonella quintana is a genomic derivative of the zoonotic agent Bartonella henselae.</title>
        <authorList>
            <person name="Alsmark U.C.M."/>
            <person name="Frank A.C."/>
            <person name="Karlberg E.O."/>
            <person name="Legault B.-A."/>
            <person name="Ardell D.H."/>
            <person name="Canbaeck B."/>
            <person name="Eriksson A.-S."/>
            <person name="Naeslund A.K."/>
            <person name="Handley S.A."/>
            <person name="Huvet M."/>
            <person name="La Scola B."/>
            <person name="Holmberg M."/>
            <person name="Andersson S.G.E."/>
        </authorList>
    </citation>
    <scope>NUCLEOTIDE SEQUENCE [LARGE SCALE GENOMIC DNA]</scope>
    <source>
        <strain evidence="3">ATCC 49882 / DSM 28221 / CCUG 30454 / Houston 1</strain>
    </source>
</reference>
<gene>
    <name evidence="2" type="ordered locus">BH11360</name>
</gene>
<dbReference type="AlphaFoldDB" id="A0A0H3M3S4"/>
<name>A0A0H3M3S4_BARHE</name>
<dbReference type="EMBL" id="BX897699">
    <property type="protein sequence ID" value="CAF27920.1"/>
    <property type="molecule type" value="Genomic_DNA"/>
</dbReference>
<evidence type="ECO:0000256" key="1">
    <source>
        <dbReference type="SAM" id="Phobius"/>
    </source>
</evidence>
<dbReference type="PaxDb" id="283166-BH11360"/>
<proteinExistence type="predicted"/>
<evidence type="ECO:0000313" key="2">
    <source>
        <dbReference type="EMBL" id="CAF27920.1"/>
    </source>
</evidence>
<dbReference type="GeneID" id="92985749"/>
<dbReference type="EnsemblBacteria" id="CAF27920">
    <property type="protein sequence ID" value="CAF27920"/>
    <property type="gene ID" value="BH11360"/>
</dbReference>
<keyword evidence="3" id="KW-1185">Reference proteome</keyword>
<dbReference type="eggNOG" id="ENOG50301K5">
    <property type="taxonomic scope" value="Bacteria"/>
</dbReference>
<organism evidence="2 3">
    <name type="scientific">Bartonella henselae (strain ATCC 49882 / DSM 28221 / CCUG 30454 / Houston 1)</name>
    <name type="common">Rochalimaea henselae</name>
    <dbReference type="NCBI Taxonomy" id="283166"/>
    <lineage>
        <taxon>Bacteria</taxon>
        <taxon>Pseudomonadati</taxon>
        <taxon>Pseudomonadota</taxon>
        <taxon>Alphaproteobacteria</taxon>
        <taxon>Hyphomicrobiales</taxon>
        <taxon>Bartonellaceae</taxon>
        <taxon>Bartonella</taxon>
    </lineage>
</organism>
<feature type="transmembrane region" description="Helical" evidence="1">
    <location>
        <begin position="6"/>
        <end position="24"/>
    </location>
</feature>
<dbReference type="Proteomes" id="UP000000421">
    <property type="component" value="Chromosome"/>
</dbReference>
<keyword evidence="1" id="KW-1133">Transmembrane helix</keyword>
<dbReference type="KEGG" id="bhe:BH11360"/>